<evidence type="ECO:0000256" key="2">
    <source>
        <dbReference type="ARBA" id="ARBA00006971"/>
    </source>
</evidence>
<gene>
    <name evidence="9" type="primary">hflK</name>
    <name evidence="9" type="ORF">FG486_07300</name>
</gene>
<proteinExistence type="inferred from homology"/>
<evidence type="ECO:0000313" key="10">
    <source>
        <dbReference type="Proteomes" id="UP000589292"/>
    </source>
</evidence>
<keyword evidence="4" id="KW-1133">Transmembrane helix</keyword>
<evidence type="ECO:0000256" key="6">
    <source>
        <dbReference type="RuleBase" id="RU364113"/>
    </source>
</evidence>
<name>A0A7V8U8L5_9SPHN</name>
<keyword evidence="5" id="KW-0472">Membrane</keyword>
<reference evidence="9 10" key="1">
    <citation type="journal article" date="1994" name="Int. J. Syst. Bacteriol.">
        <title>Phylogenetic positions of novel aerobic, bacteriochlorophyll a-containing bacteria and description of Roseococcus thiosulfatophilus gen. nov., sp. nov., Erythromicrobium ramosum gen. nov., sp. nov., and Erythrobacter litoralis sp. nov.</title>
        <authorList>
            <person name="Yurkov V."/>
            <person name="Stackebrandt E."/>
            <person name="Holmes A."/>
            <person name="Fuerst J.A."/>
            <person name="Hugenholtz P."/>
            <person name="Golecki J."/>
            <person name="Gad'on N."/>
            <person name="Gorlenko V.M."/>
            <person name="Kompantseva E.I."/>
            <person name="Drews G."/>
        </authorList>
    </citation>
    <scope>NUCLEOTIDE SEQUENCE [LARGE SCALE GENOMIC DNA]</scope>
    <source>
        <strain evidence="9 10">KR-99</strain>
    </source>
</reference>
<evidence type="ECO:0000256" key="4">
    <source>
        <dbReference type="ARBA" id="ARBA00022989"/>
    </source>
</evidence>
<evidence type="ECO:0000256" key="3">
    <source>
        <dbReference type="ARBA" id="ARBA00022692"/>
    </source>
</evidence>
<dbReference type="NCBIfam" id="TIGR01933">
    <property type="entry name" value="hflK"/>
    <property type="match status" value="1"/>
</dbReference>
<keyword evidence="9" id="KW-0645">Protease</keyword>
<dbReference type="Pfam" id="PF01145">
    <property type="entry name" value="Band_7"/>
    <property type="match status" value="1"/>
</dbReference>
<dbReference type="PANTHER" id="PTHR43327:SF2">
    <property type="entry name" value="MODULATOR OF FTSH PROTEASE HFLK"/>
    <property type="match status" value="1"/>
</dbReference>
<keyword evidence="3" id="KW-0812">Transmembrane</keyword>
<dbReference type="Proteomes" id="UP000589292">
    <property type="component" value="Unassembled WGS sequence"/>
</dbReference>
<dbReference type="InterPro" id="IPR001107">
    <property type="entry name" value="Band_7"/>
</dbReference>
<keyword evidence="10" id="KW-1185">Reference proteome</keyword>
<organism evidence="9 10">
    <name type="scientific">Sphingomonas ursincola</name>
    <dbReference type="NCBI Taxonomy" id="56361"/>
    <lineage>
        <taxon>Bacteria</taxon>
        <taxon>Pseudomonadati</taxon>
        <taxon>Pseudomonadota</taxon>
        <taxon>Alphaproteobacteria</taxon>
        <taxon>Sphingomonadales</taxon>
        <taxon>Sphingomonadaceae</taxon>
        <taxon>Sphingomonas</taxon>
    </lineage>
</organism>
<dbReference type="Gene3D" id="3.30.479.30">
    <property type="entry name" value="Band 7 domain"/>
    <property type="match status" value="1"/>
</dbReference>
<comment type="similarity">
    <text evidence="2 6">Belongs to the band 7/mec-2 family. HflK subfamily.</text>
</comment>
<accession>A0A7V8U8L5</accession>
<dbReference type="GO" id="GO:0006508">
    <property type="term" value="P:proteolysis"/>
    <property type="evidence" value="ECO:0007669"/>
    <property type="project" value="UniProtKB-KW"/>
</dbReference>
<evidence type="ECO:0000259" key="8">
    <source>
        <dbReference type="SMART" id="SM00244"/>
    </source>
</evidence>
<dbReference type="SUPFAM" id="SSF117892">
    <property type="entry name" value="Band 7/SPFH domain"/>
    <property type="match status" value="1"/>
</dbReference>
<keyword evidence="9" id="KW-0378">Hydrolase</keyword>
<feature type="compositionally biased region" description="Gly residues" evidence="7">
    <location>
        <begin position="22"/>
        <end position="52"/>
    </location>
</feature>
<comment type="subunit">
    <text evidence="6">HflC and HflK may interact to form a multimeric complex.</text>
</comment>
<evidence type="ECO:0000313" key="9">
    <source>
        <dbReference type="EMBL" id="MBA1374139.1"/>
    </source>
</evidence>
<dbReference type="PANTHER" id="PTHR43327">
    <property type="entry name" value="STOMATIN-LIKE PROTEIN 2, MITOCHONDRIAL"/>
    <property type="match status" value="1"/>
</dbReference>
<feature type="compositionally biased region" description="Gly residues" evidence="7">
    <location>
        <begin position="81"/>
        <end position="95"/>
    </location>
</feature>
<dbReference type="SMART" id="SM00244">
    <property type="entry name" value="PHB"/>
    <property type="match status" value="1"/>
</dbReference>
<dbReference type="EMBL" id="VDES01000002">
    <property type="protein sequence ID" value="MBA1374139.1"/>
    <property type="molecule type" value="Genomic_DNA"/>
</dbReference>
<dbReference type="AlphaFoldDB" id="A0A7V8U8L5"/>
<dbReference type="InterPro" id="IPR010201">
    <property type="entry name" value="HflK"/>
</dbReference>
<comment type="subcellular location">
    <subcellularLocation>
        <location evidence="1">Membrane</location>
        <topology evidence="1">Single-pass membrane protein</topology>
    </subcellularLocation>
</comment>
<comment type="caution">
    <text evidence="9">The sequence shown here is derived from an EMBL/GenBank/DDBJ whole genome shotgun (WGS) entry which is preliminary data.</text>
</comment>
<evidence type="ECO:0000256" key="7">
    <source>
        <dbReference type="SAM" id="MobiDB-lite"/>
    </source>
</evidence>
<protein>
    <recommendedName>
        <fullName evidence="6">Protein HflK</fullName>
    </recommendedName>
</protein>
<dbReference type="RefSeq" id="WP_181267078.1">
    <property type="nucleotide sequence ID" value="NZ_BAAAGB010000001.1"/>
</dbReference>
<feature type="domain" description="Band 7" evidence="8">
    <location>
        <begin position="121"/>
        <end position="288"/>
    </location>
</feature>
<dbReference type="CDD" id="cd03404">
    <property type="entry name" value="SPFH_HflK"/>
    <property type="match status" value="1"/>
</dbReference>
<feature type="region of interest" description="Disordered" evidence="7">
    <location>
        <begin position="16"/>
        <end position="95"/>
    </location>
</feature>
<evidence type="ECO:0000256" key="1">
    <source>
        <dbReference type="ARBA" id="ARBA00004167"/>
    </source>
</evidence>
<dbReference type="InterPro" id="IPR050710">
    <property type="entry name" value="Band7/mec-2_domain"/>
</dbReference>
<sequence length="388" mass="41185">MTRLTGWFPRILTMANNSPWGSGSGGSGGSGDSGSGGSDGGGTGGGSNGGGPRNPWQPSGNGGSGGRKPNNIEDLFKRRPGGGGGGGFRGGGFGGLPKRPNGKSYVPIAVGAVVVAWLVLSSFHRVGPQERGVVTFLGSYSRTVEPGIALTLPAPIESFETVDVQNIRTIDIPAAGTQENLILTGDQNLVDLAYSVRWTIKDPTLYLFQLADPEATIREAAEAAMRASVAEVTLDDAIGPGRIEVEQKVEQRMKELLDSYRSGIQVQGVAIKKADPPEAVNEAFKAVSAAQQEAQTYLNEARAYAQQLTAAAQGEAAAFDKVYEEYRLAPEVTRRRMYYETMERVLSKLDKTIIEPGNVTPYLPLPELRKKMQESTTVEAPRAQGGSN</sequence>
<comment type="function">
    <text evidence="6">HflC and HflK could encode or regulate a protease.</text>
</comment>
<dbReference type="GO" id="GO:0008233">
    <property type="term" value="F:peptidase activity"/>
    <property type="evidence" value="ECO:0007669"/>
    <property type="project" value="UniProtKB-KW"/>
</dbReference>
<dbReference type="InterPro" id="IPR036013">
    <property type="entry name" value="Band_7/SPFH_dom_sf"/>
</dbReference>
<dbReference type="GO" id="GO:0016020">
    <property type="term" value="C:membrane"/>
    <property type="evidence" value="ECO:0007669"/>
    <property type="project" value="UniProtKB-SubCell"/>
</dbReference>
<evidence type="ECO:0000256" key="5">
    <source>
        <dbReference type="ARBA" id="ARBA00023136"/>
    </source>
</evidence>